<evidence type="ECO:0000256" key="2">
    <source>
        <dbReference type="ARBA" id="ARBA00004651"/>
    </source>
</evidence>
<keyword evidence="3 12" id="KW-0813">Transport</keyword>
<evidence type="ECO:0000256" key="12">
    <source>
        <dbReference type="RuleBase" id="RU010713"/>
    </source>
</evidence>
<keyword evidence="6" id="KW-0303">Gap junction</keyword>
<dbReference type="KEGG" id="hazt:125179439"/>
<keyword evidence="5 12" id="KW-0812">Transmembrane</keyword>
<dbReference type="PANTHER" id="PTHR11893">
    <property type="entry name" value="INNEXIN"/>
    <property type="match status" value="1"/>
</dbReference>
<dbReference type="GeneID" id="125179439"/>
<comment type="caution">
    <text evidence="12">Lacks conserved residue(s) required for the propagation of feature annotation.</text>
</comment>
<comment type="subcellular location">
    <subcellularLocation>
        <location evidence="1">Cell junction</location>
        <location evidence="1">Gap junction</location>
    </subcellularLocation>
    <subcellularLocation>
        <location evidence="2 12">Cell membrane</location>
        <topology evidence="2 12">Multi-pass membrane protein</topology>
    </subcellularLocation>
</comment>
<dbReference type="Pfam" id="PF00876">
    <property type="entry name" value="Innexin"/>
    <property type="match status" value="1"/>
</dbReference>
<gene>
    <name evidence="14" type="primary">LOC125179439</name>
    <name evidence="12" type="synonym">inx</name>
</gene>
<name>A0A979FXJ0_HYAAZ</name>
<dbReference type="GO" id="GO:0005921">
    <property type="term" value="C:gap junction"/>
    <property type="evidence" value="ECO:0007669"/>
    <property type="project" value="UniProtKB-SubCell"/>
</dbReference>
<evidence type="ECO:0000256" key="10">
    <source>
        <dbReference type="ARBA" id="ARBA00023136"/>
    </source>
</evidence>
<sequence length="375" mass="43416">MDRNQRGIWNNFNRLQEAILNLSDGHARSSVLVDSWVLLLHYRITAGIYLIIFIAVTAGWYAEHPLLCVNLADRSEVKDYFKSLCFSYAYTNVSRADVREAGMEEDTRVYAAHYRWLHWVCLLLMCLYRLPLVHATSCAVPHVVSLLKNIKDTDDRKQLKKLQISHLLVDELRWNSHVFTKLISCHLLALLVDLISVLILETLLDNKFVTLITALYPFRRDSRFFSDPLSLLFPPFVTCQVGPEMMLLNYRTEVMGCRLTLMELYEKVVVALWFWKAFLITVTIFKLLHLIILACSKAYRNCLVRSCVEANDGDSTLVTARYSVGDLLILNKLRQLLDGHCYRAALHHAAYVEWSDHFDDELIPEAQPHLCCRTY</sequence>
<evidence type="ECO:0000256" key="4">
    <source>
        <dbReference type="ARBA" id="ARBA00022475"/>
    </source>
</evidence>
<keyword evidence="7" id="KW-0965">Cell junction</keyword>
<keyword evidence="8 12" id="KW-1133">Transmembrane helix</keyword>
<keyword evidence="10 12" id="KW-0472">Membrane</keyword>
<evidence type="ECO:0000256" key="9">
    <source>
        <dbReference type="ARBA" id="ARBA00023065"/>
    </source>
</evidence>
<keyword evidence="13" id="KW-1185">Reference proteome</keyword>
<organism evidence="13 14">
    <name type="scientific">Hyalella azteca</name>
    <name type="common">Amphipod</name>
    <dbReference type="NCBI Taxonomy" id="294128"/>
    <lineage>
        <taxon>Eukaryota</taxon>
        <taxon>Metazoa</taxon>
        <taxon>Ecdysozoa</taxon>
        <taxon>Arthropoda</taxon>
        <taxon>Crustacea</taxon>
        <taxon>Multicrustacea</taxon>
        <taxon>Malacostraca</taxon>
        <taxon>Eumalacostraca</taxon>
        <taxon>Peracarida</taxon>
        <taxon>Amphipoda</taxon>
        <taxon>Senticaudata</taxon>
        <taxon>Talitrida</taxon>
        <taxon>Talitroidea</taxon>
        <taxon>Hyalellidae</taxon>
        <taxon>Hyalella</taxon>
    </lineage>
</organism>
<evidence type="ECO:0000313" key="14">
    <source>
        <dbReference type="RefSeq" id="XP_047741236.1"/>
    </source>
</evidence>
<comment type="similarity">
    <text evidence="12">Belongs to the pannexin family.</text>
</comment>
<dbReference type="InterPro" id="IPR000990">
    <property type="entry name" value="Innexin"/>
</dbReference>
<keyword evidence="4" id="KW-1003">Cell membrane</keyword>
<dbReference type="PANTHER" id="PTHR11893:SF36">
    <property type="entry name" value="INNEXIN-5"/>
    <property type="match status" value="1"/>
</dbReference>
<reference evidence="14" key="1">
    <citation type="submission" date="2025-08" db="UniProtKB">
        <authorList>
            <consortium name="RefSeq"/>
        </authorList>
    </citation>
    <scope>IDENTIFICATION</scope>
    <source>
        <tissue evidence="14">Whole organism</tissue>
    </source>
</reference>
<evidence type="ECO:0000256" key="1">
    <source>
        <dbReference type="ARBA" id="ARBA00004610"/>
    </source>
</evidence>
<keyword evidence="11 12" id="KW-0407">Ion channel</keyword>
<feature type="transmembrane region" description="Helical" evidence="12">
    <location>
        <begin position="272"/>
        <end position="295"/>
    </location>
</feature>
<protein>
    <recommendedName>
        <fullName evidence="12">Innexin</fullName>
    </recommendedName>
</protein>
<feature type="transmembrane region" description="Helical" evidence="12">
    <location>
        <begin position="40"/>
        <end position="62"/>
    </location>
</feature>
<proteinExistence type="inferred from homology"/>
<feature type="transmembrane region" description="Helical" evidence="12">
    <location>
        <begin position="182"/>
        <end position="200"/>
    </location>
</feature>
<dbReference type="GO" id="GO:0005886">
    <property type="term" value="C:plasma membrane"/>
    <property type="evidence" value="ECO:0007669"/>
    <property type="project" value="UniProtKB-SubCell"/>
</dbReference>
<evidence type="ECO:0000313" key="13">
    <source>
        <dbReference type="Proteomes" id="UP000694843"/>
    </source>
</evidence>
<dbReference type="OrthoDB" id="10638156at2759"/>
<evidence type="ECO:0000256" key="3">
    <source>
        <dbReference type="ARBA" id="ARBA00022448"/>
    </source>
</evidence>
<dbReference type="PROSITE" id="PS51013">
    <property type="entry name" value="PANNEXIN"/>
    <property type="match status" value="1"/>
</dbReference>
<evidence type="ECO:0000256" key="11">
    <source>
        <dbReference type="ARBA" id="ARBA00023303"/>
    </source>
</evidence>
<comment type="function">
    <text evidence="12">Structural component of the gap junctions.</text>
</comment>
<accession>A0A979FXJ0</accession>
<evidence type="ECO:0000256" key="5">
    <source>
        <dbReference type="ARBA" id="ARBA00022692"/>
    </source>
</evidence>
<dbReference type="Proteomes" id="UP000694843">
    <property type="component" value="Unplaced"/>
</dbReference>
<dbReference type="RefSeq" id="XP_047741236.1">
    <property type="nucleotide sequence ID" value="XM_047885280.1"/>
</dbReference>
<evidence type="ECO:0000256" key="8">
    <source>
        <dbReference type="ARBA" id="ARBA00022989"/>
    </source>
</evidence>
<dbReference type="GO" id="GO:0034220">
    <property type="term" value="P:monoatomic ion transmembrane transport"/>
    <property type="evidence" value="ECO:0007669"/>
    <property type="project" value="UniProtKB-KW"/>
</dbReference>
<keyword evidence="9 12" id="KW-0406">Ion transport</keyword>
<dbReference type="GO" id="GO:0005243">
    <property type="term" value="F:gap junction channel activity"/>
    <property type="evidence" value="ECO:0007669"/>
    <property type="project" value="TreeGrafter"/>
</dbReference>
<dbReference type="AlphaFoldDB" id="A0A979FXJ0"/>
<evidence type="ECO:0000256" key="6">
    <source>
        <dbReference type="ARBA" id="ARBA00022868"/>
    </source>
</evidence>
<evidence type="ECO:0000256" key="7">
    <source>
        <dbReference type="ARBA" id="ARBA00022949"/>
    </source>
</evidence>